<dbReference type="Proteomes" id="UP000050792">
    <property type="component" value="Unassembled WGS sequence"/>
</dbReference>
<evidence type="ECO:0000256" key="1">
    <source>
        <dbReference type="SAM" id="MobiDB-lite"/>
    </source>
</evidence>
<keyword evidence="2" id="KW-1185">Reference proteome</keyword>
<reference evidence="3" key="2">
    <citation type="submission" date="2023-11" db="UniProtKB">
        <authorList>
            <consortium name="WormBaseParasite"/>
        </authorList>
    </citation>
    <scope>IDENTIFICATION</scope>
</reference>
<proteinExistence type="predicted"/>
<dbReference type="AlphaFoldDB" id="A0AA85ELT7"/>
<evidence type="ECO:0000313" key="2">
    <source>
        <dbReference type="Proteomes" id="UP000050792"/>
    </source>
</evidence>
<feature type="compositionally biased region" description="Polar residues" evidence="1">
    <location>
        <begin position="121"/>
        <end position="134"/>
    </location>
</feature>
<accession>A0AA85ELT7</accession>
<protein>
    <submittedName>
        <fullName evidence="3">Uncharacterized protein</fullName>
    </submittedName>
</protein>
<reference evidence="2" key="1">
    <citation type="submission" date="2022-06" db="EMBL/GenBank/DDBJ databases">
        <authorList>
            <person name="Berger JAMES D."/>
            <person name="Berger JAMES D."/>
        </authorList>
    </citation>
    <scope>NUCLEOTIDE SEQUENCE [LARGE SCALE GENOMIC DNA]</scope>
</reference>
<name>A0AA85ELT7_9TREM</name>
<evidence type="ECO:0000313" key="3">
    <source>
        <dbReference type="WBParaSite" id="SRDH1_14130.1"/>
    </source>
</evidence>
<dbReference type="WBParaSite" id="SRDH1_14130.1">
    <property type="protein sequence ID" value="SRDH1_14130.1"/>
    <property type="gene ID" value="SRDH1_14130"/>
</dbReference>
<organism evidence="2 3">
    <name type="scientific">Schistosoma rodhaini</name>
    <dbReference type="NCBI Taxonomy" id="6188"/>
    <lineage>
        <taxon>Eukaryota</taxon>
        <taxon>Metazoa</taxon>
        <taxon>Spiralia</taxon>
        <taxon>Lophotrochozoa</taxon>
        <taxon>Platyhelminthes</taxon>
        <taxon>Trematoda</taxon>
        <taxon>Digenea</taxon>
        <taxon>Strigeidida</taxon>
        <taxon>Schistosomatoidea</taxon>
        <taxon>Schistosomatidae</taxon>
        <taxon>Schistosoma</taxon>
    </lineage>
</organism>
<sequence length="165" mass="19467">MTYPQVYQCMWATVDTFGWKNVEVFDRGNSKIIREFLEAWSINKHIKIHPIYQPIRKFMDKYRTKNQINETYNQNKENNNRLKANNNQPIPKSARQAVSRMWRNSNTSLLAEVCSDDDQNNDGSSTTKPSNSENKIIHFDNKSLPSQYHIVVWATYIDISSIYRE</sequence>
<feature type="region of interest" description="Disordered" evidence="1">
    <location>
        <begin position="114"/>
        <end position="134"/>
    </location>
</feature>